<feature type="chain" id="PRO_5035726446" description="Peptidase S1 domain-containing protein" evidence="5">
    <location>
        <begin position="19"/>
        <end position="384"/>
    </location>
</feature>
<keyword evidence="4" id="KW-1015">Disulfide bond</keyword>
<evidence type="ECO:0000313" key="8">
    <source>
        <dbReference type="Proteomes" id="UP000494106"/>
    </source>
</evidence>
<keyword evidence="3" id="KW-0720">Serine protease</keyword>
<dbReference type="InterPro" id="IPR050430">
    <property type="entry name" value="Peptidase_S1"/>
</dbReference>
<dbReference type="InterPro" id="IPR043504">
    <property type="entry name" value="Peptidase_S1_PA_chymotrypsin"/>
</dbReference>
<evidence type="ECO:0000256" key="2">
    <source>
        <dbReference type="ARBA" id="ARBA00022801"/>
    </source>
</evidence>
<dbReference type="Pfam" id="PF00089">
    <property type="entry name" value="Trypsin"/>
    <property type="match status" value="1"/>
</dbReference>
<keyword evidence="5" id="KW-0732">Signal</keyword>
<name>A0A8S1AKV5_ARCPL</name>
<dbReference type="SMART" id="SM00020">
    <property type="entry name" value="Tryp_SPc"/>
    <property type="match status" value="1"/>
</dbReference>
<accession>A0A8S1AKV5</accession>
<dbReference type="PANTHER" id="PTHR24276:SF98">
    <property type="entry name" value="FI18310P1-RELATED"/>
    <property type="match status" value="1"/>
</dbReference>
<evidence type="ECO:0000256" key="4">
    <source>
        <dbReference type="ARBA" id="ARBA00023157"/>
    </source>
</evidence>
<keyword evidence="8" id="KW-1185">Reference proteome</keyword>
<dbReference type="PANTHER" id="PTHR24276">
    <property type="entry name" value="POLYSERASE-RELATED"/>
    <property type="match status" value="1"/>
</dbReference>
<reference evidence="7 8" key="1">
    <citation type="submission" date="2020-04" db="EMBL/GenBank/DDBJ databases">
        <authorList>
            <person name="Wallbank WR R."/>
            <person name="Pardo Diaz C."/>
            <person name="Kozak K."/>
            <person name="Martin S."/>
            <person name="Jiggins C."/>
            <person name="Moest M."/>
            <person name="Warren A I."/>
            <person name="Byers J.R.P. K."/>
            <person name="Montejo-Kovacevich G."/>
            <person name="Yen C E."/>
        </authorList>
    </citation>
    <scope>NUCLEOTIDE SEQUENCE [LARGE SCALE GENOMIC DNA]</scope>
</reference>
<keyword evidence="1" id="KW-0645">Protease</keyword>
<dbReference type="GO" id="GO:0006508">
    <property type="term" value="P:proteolysis"/>
    <property type="evidence" value="ECO:0007669"/>
    <property type="project" value="UniProtKB-KW"/>
</dbReference>
<organism evidence="7 8">
    <name type="scientific">Arctia plantaginis</name>
    <name type="common">Wood tiger moth</name>
    <name type="synonym">Phalaena plantaginis</name>
    <dbReference type="NCBI Taxonomy" id="874455"/>
    <lineage>
        <taxon>Eukaryota</taxon>
        <taxon>Metazoa</taxon>
        <taxon>Ecdysozoa</taxon>
        <taxon>Arthropoda</taxon>
        <taxon>Hexapoda</taxon>
        <taxon>Insecta</taxon>
        <taxon>Pterygota</taxon>
        <taxon>Neoptera</taxon>
        <taxon>Endopterygota</taxon>
        <taxon>Lepidoptera</taxon>
        <taxon>Glossata</taxon>
        <taxon>Ditrysia</taxon>
        <taxon>Noctuoidea</taxon>
        <taxon>Erebidae</taxon>
        <taxon>Arctiinae</taxon>
        <taxon>Arctia</taxon>
    </lineage>
</organism>
<gene>
    <name evidence="7" type="ORF">APLA_LOCUS10906</name>
</gene>
<dbReference type="Proteomes" id="UP000494106">
    <property type="component" value="Unassembled WGS sequence"/>
</dbReference>
<sequence length="384" mass="43263">MKCFIIIHLYFIISVVRSTCNVHDNDINDDSETESNCNNIVGDDSRSDCDDVNNVVNDTNKVTQNTSVVNVSKRTKTTVPALNNVKSAFNDKTHEVDSLDVEQNTNVATATEYIEDFTSNISQTTVMENWKYRGNKSSEESDEAKSTLIEYPFSVSIQRKGAHYTTGALLNKWWIITVAAEFYNVRDSLKLFRARLGSVDCKRGGTVVPLKQIEFHPYYIYGKPNFDVALLRMAYFIDFSDFIRPIALSALKGKVVSAKFMTTYWPRILVKGSVLPKTANERIKYNSMRVSTQRLIPQHKCMKIIKDLNEMLNESTLCLKPVISHHSVCMPDPGAPVVAEDGLWGITSSWISPKCPQQPAPTVFTRLSSVSVRSWLNTVLHNLG</sequence>
<evidence type="ECO:0000256" key="3">
    <source>
        <dbReference type="ARBA" id="ARBA00022825"/>
    </source>
</evidence>
<comment type="caution">
    <text evidence="7">The sequence shown here is derived from an EMBL/GenBank/DDBJ whole genome shotgun (WGS) entry which is preliminary data.</text>
</comment>
<dbReference type="GO" id="GO:0004252">
    <property type="term" value="F:serine-type endopeptidase activity"/>
    <property type="evidence" value="ECO:0007669"/>
    <property type="project" value="InterPro"/>
</dbReference>
<dbReference type="InterPro" id="IPR009003">
    <property type="entry name" value="Peptidase_S1_PA"/>
</dbReference>
<proteinExistence type="predicted"/>
<feature type="domain" description="Peptidase S1" evidence="6">
    <location>
        <begin position="132"/>
        <end position="381"/>
    </location>
</feature>
<evidence type="ECO:0000256" key="5">
    <source>
        <dbReference type="SAM" id="SignalP"/>
    </source>
</evidence>
<dbReference type="SUPFAM" id="SSF50494">
    <property type="entry name" value="Trypsin-like serine proteases"/>
    <property type="match status" value="1"/>
</dbReference>
<dbReference type="AlphaFoldDB" id="A0A8S1AKV5"/>
<protein>
    <recommendedName>
        <fullName evidence="6">Peptidase S1 domain-containing protein</fullName>
    </recommendedName>
</protein>
<dbReference type="OrthoDB" id="6371647at2759"/>
<dbReference type="Gene3D" id="2.40.10.10">
    <property type="entry name" value="Trypsin-like serine proteases"/>
    <property type="match status" value="2"/>
</dbReference>
<evidence type="ECO:0000256" key="1">
    <source>
        <dbReference type="ARBA" id="ARBA00022670"/>
    </source>
</evidence>
<dbReference type="InterPro" id="IPR001254">
    <property type="entry name" value="Trypsin_dom"/>
</dbReference>
<feature type="signal peptide" evidence="5">
    <location>
        <begin position="1"/>
        <end position="18"/>
    </location>
</feature>
<dbReference type="EMBL" id="CADEBC010000526">
    <property type="protein sequence ID" value="CAB3246585.1"/>
    <property type="molecule type" value="Genomic_DNA"/>
</dbReference>
<keyword evidence="2" id="KW-0378">Hydrolase</keyword>
<evidence type="ECO:0000259" key="6">
    <source>
        <dbReference type="PROSITE" id="PS50240"/>
    </source>
</evidence>
<evidence type="ECO:0000313" key="7">
    <source>
        <dbReference type="EMBL" id="CAB3246585.1"/>
    </source>
</evidence>
<dbReference type="PROSITE" id="PS50240">
    <property type="entry name" value="TRYPSIN_DOM"/>
    <property type="match status" value="1"/>
</dbReference>